<dbReference type="PANTHER" id="PTHR12598:SF0">
    <property type="entry name" value="COPPER HOMEOSTASIS PROTEIN CUTC HOMOLOG"/>
    <property type="match status" value="1"/>
</dbReference>
<dbReference type="InterPro" id="IPR005627">
    <property type="entry name" value="CutC-like"/>
</dbReference>
<sequence length="232" mass="25477">MKVEVIVQNEKDAIAAEQSGADRLELVSAISEGGLTPSYGTIVRVLASVRIPVQVMIRPHSYDFVYDESDFQTIKEDILMTKMLGANGIVFGCLCKNGNIDEPLLEAVLDLADGMDITFHRAFDAVKNQQDAYKALCKYGDKIKRILTSGGKNNAANATAELHHLVKLSHTHNCAIIMPGAGLTPDNIKSVAIETEAKEFHFGSGVRKHQSFAHPIDKQKLKYLKNELNSII</sequence>
<dbReference type="Pfam" id="PF03932">
    <property type="entry name" value="CutC"/>
    <property type="match status" value="1"/>
</dbReference>
<proteinExistence type="inferred from homology"/>
<dbReference type="EMBL" id="JAUSTT010000039">
    <property type="protein sequence ID" value="MDQ0178310.1"/>
    <property type="molecule type" value="Genomic_DNA"/>
</dbReference>
<keyword evidence="4" id="KW-1185">Reference proteome</keyword>
<reference evidence="3 4" key="1">
    <citation type="submission" date="2023-07" db="EMBL/GenBank/DDBJ databases">
        <title>Genomic Encyclopedia of Type Strains, Phase IV (KMG-IV): sequencing the most valuable type-strain genomes for metagenomic binning, comparative biology and taxonomic classification.</title>
        <authorList>
            <person name="Goeker M."/>
        </authorList>
    </citation>
    <scope>NUCLEOTIDE SEQUENCE [LARGE SCALE GENOMIC DNA]</scope>
    <source>
        <strain evidence="3 4">DSM 23837</strain>
    </source>
</reference>
<dbReference type="PANTHER" id="PTHR12598">
    <property type="entry name" value="COPPER HOMEOSTASIS PROTEIN CUTC"/>
    <property type="match status" value="1"/>
</dbReference>
<organism evidence="3 4">
    <name type="scientific">Bacillus chungangensis</name>
    <dbReference type="NCBI Taxonomy" id="587633"/>
    <lineage>
        <taxon>Bacteria</taxon>
        <taxon>Bacillati</taxon>
        <taxon>Bacillota</taxon>
        <taxon>Bacilli</taxon>
        <taxon>Bacillales</taxon>
        <taxon>Bacillaceae</taxon>
        <taxon>Bacillus</taxon>
    </lineage>
</organism>
<accession>A0ABT9WYK3</accession>
<name>A0ABT9WYK3_9BACI</name>
<dbReference type="SUPFAM" id="SSF110395">
    <property type="entry name" value="CutC-like"/>
    <property type="match status" value="1"/>
</dbReference>
<dbReference type="RefSeq" id="WP_307233016.1">
    <property type="nucleotide sequence ID" value="NZ_JAUSTT010000039.1"/>
</dbReference>
<evidence type="ECO:0000313" key="4">
    <source>
        <dbReference type="Proteomes" id="UP001223586"/>
    </source>
</evidence>
<dbReference type="HAMAP" id="MF_00795">
    <property type="entry name" value="CutC"/>
    <property type="match status" value="1"/>
</dbReference>
<keyword evidence="2" id="KW-0963">Cytoplasm</keyword>
<dbReference type="InterPro" id="IPR036822">
    <property type="entry name" value="CutC-like_dom_sf"/>
</dbReference>
<evidence type="ECO:0000256" key="1">
    <source>
        <dbReference type="ARBA" id="ARBA00007768"/>
    </source>
</evidence>
<gene>
    <name evidence="2" type="primary">cutC</name>
    <name evidence="3" type="ORF">J2S08_004214</name>
</gene>
<evidence type="ECO:0000256" key="2">
    <source>
        <dbReference type="HAMAP-Rule" id="MF_00795"/>
    </source>
</evidence>
<comment type="similarity">
    <text evidence="1 2">Belongs to the CutC family.</text>
</comment>
<dbReference type="Proteomes" id="UP001223586">
    <property type="component" value="Unassembled WGS sequence"/>
</dbReference>
<comment type="subcellular location">
    <subcellularLocation>
        <location evidence="2">Cytoplasm</location>
    </subcellularLocation>
</comment>
<evidence type="ECO:0000313" key="3">
    <source>
        <dbReference type="EMBL" id="MDQ0178310.1"/>
    </source>
</evidence>
<comment type="caution">
    <text evidence="2">Once thought to be involved in copper homeostasis, experiments in E.coli have shown this is not the case.</text>
</comment>
<dbReference type="Gene3D" id="3.20.20.380">
    <property type="entry name" value="Copper homeostasis (CutC) domain"/>
    <property type="match status" value="1"/>
</dbReference>
<comment type="caution">
    <text evidence="3">The sequence shown here is derived from an EMBL/GenBank/DDBJ whole genome shotgun (WGS) entry which is preliminary data.</text>
</comment>
<protein>
    <recommendedName>
        <fullName evidence="2">PF03932 family protein CutC</fullName>
    </recommendedName>
</protein>